<dbReference type="PANTHER" id="PTHR30055:SF153">
    <property type="entry name" value="HTH-TYPE TRANSCRIPTIONAL REPRESSOR RV3405C"/>
    <property type="match status" value="1"/>
</dbReference>
<evidence type="ECO:0000256" key="2">
    <source>
        <dbReference type="PROSITE-ProRule" id="PRU00335"/>
    </source>
</evidence>
<dbReference type="InterPro" id="IPR009057">
    <property type="entry name" value="Homeodomain-like_sf"/>
</dbReference>
<dbReference type="EMBL" id="BAABIE010000017">
    <property type="protein sequence ID" value="GAA4756789.1"/>
    <property type="molecule type" value="Genomic_DNA"/>
</dbReference>
<evidence type="ECO:0000259" key="3">
    <source>
        <dbReference type="PROSITE" id="PS50977"/>
    </source>
</evidence>
<feature type="domain" description="HTH tetR-type" evidence="3">
    <location>
        <begin position="14"/>
        <end position="74"/>
    </location>
</feature>
<dbReference type="InterPro" id="IPR001647">
    <property type="entry name" value="HTH_TetR"/>
</dbReference>
<comment type="caution">
    <text evidence="4">The sequence shown here is derived from an EMBL/GenBank/DDBJ whole genome shotgun (WGS) entry which is preliminary data.</text>
</comment>
<evidence type="ECO:0000313" key="4">
    <source>
        <dbReference type="EMBL" id="GAA4756789.1"/>
    </source>
</evidence>
<dbReference type="PRINTS" id="PR00455">
    <property type="entry name" value="HTHTETR"/>
</dbReference>
<dbReference type="Pfam" id="PF00440">
    <property type="entry name" value="TetR_N"/>
    <property type="match status" value="1"/>
</dbReference>
<evidence type="ECO:0000256" key="1">
    <source>
        <dbReference type="ARBA" id="ARBA00023125"/>
    </source>
</evidence>
<name>A0ABP8ZH79_9ACTN</name>
<dbReference type="PROSITE" id="PS50977">
    <property type="entry name" value="HTH_TETR_2"/>
    <property type="match status" value="1"/>
</dbReference>
<dbReference type="Proteomes" id="UP001500822">
    <property type="component" value="Unassembled WGS sequence"/>
</dbReference>
<dbReference type="InterPro" id="IPR050109">
    <property type="entry name" value="HTH-type_TetR-like_transc_reg"/>
</dbReference>
<dbReference type="SUPFAM" id="SSF46689">
    <property type="entry name" value="Homeodomain-like"/>
    <property type="match status" value="1"/>
</dbReference>
<feature type="DNA-binding region" description="H-T-H motif" evidence="2">
    <location>
        <begin position="37"/>
        <end position="56"/>
    </location>
</feature>
<dbReference type="PANTHER" id="PTHR30055">
    <property type="entry name" value="HTH-TYPE TRANSCRIPTIONAL REGULATOR RUTR"/>
    <property type="match status" value="1"/>
</dbReference>
<dbReference type="Pfam" id="PF18556">
    <property type="entry name" value="TetR_C_35"/>
    <property type="match status" value="1"/>
</dbReference>
<dbReference type="Gene3D" id="1.10.357.10">
    <property type="entry name" value="Tetracycline Repressor, domain 2"/>
    <property type="match status" value="1"/>
</dbReference>
<dbReference type="InterPro" id="IPR040611">
    <property type="entry name" value="AlkX_C"/>
</dbReference>
<sequence length="196" mass="21086">MAAARKTRVTTTPEEQETAILAAAAAEFTAVGLRAANMDQVAKAAGVSRSTLYRRFPSKDNLVIALANATFERGMAELEEAVAGQSPADAVVEAFVTGATLIDTDPLLHRMVIEDEEIRSLTSSITSLFIDMVIERVAGALRTCGATMPDDQLRRAVDIHVRLVISYLEVPASDDSLRTPEAVRSFAATFLAPMVY</sequence>
<keyword evidence="5" id="KW-1185">Reference proteome</keyword>
<dbReference type="RefSeq" id="WP_345314177.1">
    <property type="nucleotide sequence ID" value="NZ_BAABIE010000017.1"/>
</dbReference>
<organism evidence="4 5">
    <name type="scientific">Gordonia alkaliphila</name>
    <dbReference type="NCBI Taxonomy" id="1053547"/>
    <lineage>
        <taxon>Bacteria</taxon>
        <taxon>Bacillati</taxon>
        <taxon>Actinomycetota</taxon>
        <taxon>Actinomycetes</taxon>
        <taxon>Mycobacteriales</taxon>
        <taxon>Gordoniaceae</taxon>
        <taxon>Gordonia</taxon>
    </lineage>
</organism>
<reference evidence="5" key="1">
    <citation type="journal article" date="2019" name="Int. J. Syst. Evol. Microbiol.">
        <title>The Global Catalogue of Microorganisms (GCM) 10K type strain sequencing project: providing services to taxonomists for standard genome sequencing and annotation.</title>
        <authorList>
            <consortium name="The Broad Institute Genomics Platform"/>
            <consortium name="The Broad Institute Genome Sequencing Center for Infectious Disease"/>
            <person name="Wu L."/>
            <person name="Ma J."/>
        </authorList>
    </citation>
    <scope>NUCLEOTIDE SEQUENCE [LARGE SCALE GENOMIC DNA]</scope>
    <source>
        <strain evidence="5">JCM 18077</strain>
    </source>
</reference>
<proteinExistence type="predicted"/>
<protein>
    <submittedName>
        <fullName evidence="4">Helix-turn-helix domain-containing protein</fullName>
    </submittedName>
</protein>
<evidence type="ECO:0000313" key="5">
    <source>
        <dbReference type="Proteomes" id="UP001500822"/>
    </source>
</evidence>
<gene>
    <name evidence="4" type="ORF">GCM10023217_31030</name>
</gene>
<accession>A0ABP8ZH79</accession>
<keyword evidence="1 2" id="KW-0238">DNA-binding</keyword>